<protein>
    <submittedName>
        <fullName evidence="1">Uncharacterized protein</fullName>
    </submittedName>
</protein>
<dbReference type="eggNOG" id="ENOG502SBR1">
    <property type="taxonomic scope" value="Eukaryota"/>
</dbReference>
<sequence>MKTDAARGFLCKRCQYGRINLFSDPGDEYINSDPCTSCGYTFTQEDISTYIQLEDAYIDYIDNMDRSNILGIQQVYNNAKNVFNQHWCIYQLQTMLFEIYKEKGETELSRHYMNQRISYLNAVMPRPLYSVAFTYEEFADMLSTSAGLKLDDTELVNHDVDIETL</sequence>
<keyword evidence="2" id="KW-1185">Reference proteome</keyword>
<reference evidence="1 2" key="1">
    <citation type="journal article" date="2007" name="PLoS Pathog.">
        <title>Genome sequence of Babesia bovis and comparative analysis of apicomplexan hemoprotozoa.</title>
        <authorList>
            <person name="Brayton K.A."/>
            <person name="Lau A.O.T."/>
            <person name="Herndon D.R."/>
            <person name="Hannick L."/>
            <person name="Kappmeyer L.S."/>
            <person name="Berens S.J."/>
            <person name="Bidwell S.L."/>
            <person name="Brown W.C."/>
            <person name="Crabtree J."/>
            <person name="Fadrosh D."/>
            <person name="Feldblum T."/>
            <person name="Forberger H.A."/>
            <person name="Haas B.J."/>
            <person name="Howell J.M."/>
            <person name="Khouri H."/>
            <person name="Koo H."/>
            <person name="Mann D.J."/>
            <person name="Norimine J."/>
            <person name="Paulsen I.T."/>
            <person name="Radune D."/>
            <person name="Ren Q."/>
            <person name="Smith R.K. Jr."/>
            <person name="Suarez C.E."/>
            <person name="White O."/>
            <person name="Wortman J.R."/>
            <person name="Knowles D.P. Jr."/>
            <person name="McElwain T.F."/>
            <person name="Nene V.M."/>
        </authorList>
    </citation>
    <scope>NUCLEOTIDE SEQUENCE [LARGE SCALE GENOMIC DNA]</scope>
    <source>
        <strain evidence="1">T2Bo</strain>
    </source>
</reference>
<comment type="caution">
    <text evidence="1">The sequence shown here is derived from an EMBL/GenBank/DDBJ whole genome shotgun (WGS) entry which is preliminary data.</text>
</comment>
<name>A7ASB6_BABBO</name>
<evidence type="ECO:0000313" key="2">
    <source>
        <dbReference type="Proteomes" id="UP000002173"/>
    </source>
</evidence>
<dbReference type="Proteomes" id="UP000002173">
    <property type="component" value="Unassembled WGS sequence"/>
</dbReference>
<reference evidence="2" key="2">
    <citation type="journal article" date="2020" name="Data Brief">
        <title>Transcriptome dataset of Babesia bovis life stages within vertebrate and invertebrate hosts.</title>
        <authorList>
            <person name="Ueti M.W."/>
            <person name="Johnson W.C."/>
            <person name="Kappmeyer L.S."/>
            <person name="Herndon D.R."/>
            <person name="Mousel M.R."/>
            <person name="Reif K.E."/>
            <person name="Taus N.S."/>
            <person name="Ifeonu O.O."/>
            <person name="Silva J.C."/>
            <person name="Suarez C.E."/>
            <person name="Brayton K.A."/>
        </authorList>
    </citation>
    <scope>NUCLEOTIDE SEQUENCE [LARGE SCALE GENOMIC DNA]</scope>
</reference>
<proteinExistence type="predicted"/>
<dbReference type="STRING" id="5865.A7ASB6"/>
<dbReference type="VEuPathDB" id="PiroplasmaDB:BBOV_IV010820"/>
<gene>
    <name evidence="1" type="ORF">BBOV_IV010820</name>
</gene>
<accession>A7ASB6</accession>
<reference evidence="2" key="3">
    <citation type="journal article" date="2021" name="Int. J. Parasitol.">
        <title>Comparative analysis of gene expression between Babesia bovis blood stages and kinetes allowed by improved genome annotation.</title>
        <authorList>
            <person name="Ueti M.W."/>
            <person name="Johnson W.C."/>
            <person name="Kappmeyer L.S."/>
            <person name="Herndon D.R."/>
            <person name="Mousel M.R."/>
            <person name="Reif K.E."/>
            <person name="Taus N.S."/>
            <person name="Ifeonu O.O."/>
            <person name="Silva J.C."/>
            <person name="Suarez C.E."/>
            <person name="Brayton K.A."/>
        </authorList>
    </citation>
    <scope>NUCLEOTIDE SEQUENCE [LARGE SCALE GENOMIC DNA]</scope>
</reference>
<dbReference type="AlphaFoldDB" id="A7ASB6"/>
<dbReference type="InParanoid" id="A7ASB6"/>
<evidence type="ECO:0000313" key="1">
    <source>
        <dbReference type="EMBL" id="EDO07435.1"/>
    </source>
</evidence>
<dbReference type="EMBL" id="AAXT01000002">
    <property type="protein sequence ID" value="EDO07435.1"/>
    <property type="molecule type" value="Genomic_DNA"/>
</dbReference>
<organism evidence="1 2">
    <name type="scientific">Babesia bovis</name>
    <dbReference type="NCBI Taxonomy" id="5865"/>
    <lineage>
        <taxon>Eukaryota</taxon>
        <taxon>Sar</taxon>
        <taxon>Alveolata</taxon>
        <taxon>Apicomplexa</taxon>
        <taxon>Aconoidasida</taxon>
        <taxon>Piroplasmida</taxon>
        <taxon>Babesiidae</taxon>
        <taxon>Babesia</taxon>
    </lineage>
</organism>